<reference evidence="9" key="1">
    <citation type="submission" date="2024-07" db="EMBL/GenBank/DDBJ databases">
        <title>Genome Analysis of a Potential Novel Vibrio Species Secreting pH- and Thermo-stable Alginate Lyase and its Application in Producing Alginate Oligosaccharides.</title>
        <authorList>
            <person name="Huang H."/>
            <person name="Bao K."/>
        </authorList>
    </citation>
    <scope>NUCLEOTIDE SEQUENCE</scope>
    <source>
        <strain evidence="9">HB236076</strain>
    </source>
</reference>
<dbReference type="KEGG" id="vih:AB0763_10500"/>
<protein>
    <recommendedName>
        <fullName evidence="7">TRAP transporter large permease protein</fullName>
    </recommendedName>
</protein>
<dbReference type="PIRSF" id="PIRSF006066">
    <property type="entry name" value="HI0050"/>
    <property type="match status" value="1"/>
</dbReference>
<evidence type="ECO:0000256" key="5">
    <source>
        <dbReference type="ARBA" id="ARBA00022989"/>
    </source>
</evidence>
<dbReference type="InterPro" id="IPR004681">
    <property type="entry name" value="TRAP_DctM"/>
</dbReference>
<comment type="function">
    <text evidence="7">Part of the tripartite ATP-independent periplasmic (TRAP) transport system.</text>
</comment>
<feature type="transmembrane region" description="Helical" evidence="7">
    <location>
        <begin position="407"/>
        <end position="425"/>
    </location>
</feature>
<feature type="domain" description="TRAP C4-dicarboxylate transport system permease DctM subunit" evidence="8">
    <location>
        <begin position="9"/>
        <end position="424"/>
    </location>
</feature>
<dbReference type="AlphaFoldDB" id="A0AB39HFD5"/>
<gene>
    <name evidence="9" type="ORF">AB0763_10500</name>
</gene>
<feature type="transmembrane region" description="Helical" evidence="7">
    <location>
        <begin position="222"/>
        <end position="242"/>
    </location>
</feature>
<evidence type="ECO:0000259" key="8">
    <source>
        <dbReference type="Pfam" id="PF06808"/>
    </source>
</evidence>
<evidence type="ECO:0000256" key="1">
    <source>
        <dbReference type="ARBA" id="ARBA00004429"/>
    </source>
</evidence>
<keyword evidence="2" id="KW-1003">Cell membrane</keyword>
<comment type="subcellular location">
    <subcellularLocation>
        <location evidence="1 7">Cell inner membrane</location>
        <topology evidence="1 7">Multi-pass membrane protein</topology>
    </subcellularLocation>
</comment>
<keyword evidence="6 7" id="KW-0472">Membrane</keyword>
<feature type="transmembrane region" description="Helical" evidence="7">
    <location>
        <begin position="362"/>
        <end position="387"/>
    </location>
</feature>
<evidence type="ECO:0000256" key="4">
    <source>
        <dbReference type="ARBA" id="ARBA00022692"/>
    </source>
</evidence>
<name>A0AB39HFD5_9VIBR</name>
<evidence type="ECO:0000256" key="6">
    <source>
        <dbReference type="ARBA" id="ARBA00023136"/>
    </source>
</evidence>
<feature type="transmembrane region" description="Helical" evidence="7">
    <location>
        <begin position="55"/>
        <end position="73"/>
    </location>
</feature>
<evidence type="ECO:0000256" key="2">
    <source>
        <dbReference type="ARBA" id="ARBA00022475"/>
    </source>
</evidence>
<keyword evidence="3 7" id="KW-0997">Cell inner membrane</keyword>
<dbReference type="EMBL" id="CP162601">
    <property type="protein sequence ID" value="XDK24623.1"/>
    <property type="molecule type" value="Genomic_DNA"/>
</dbReference>
<sequence length="427" mass="45607">MIGIVMFFVALFALLLGFPVAFTFGGIALIFGVWAEGMDMFAFMPFRIQSIMENTVLMAVPLFVFMGLVLQKTKLAEQLLESMGRLFGGVRGGLAISTVLVGALLAASTGVVGASVVAMGLISLPVMLKYNYDKGLACGTICASGTLGQIIPPSIILILLGDVLGIPVGDLFQAALWPGFVLVGAYVIYILIYAKLNPDAAQTIPSDPNISRKEEVLTALKAIIPPLALIVVVLGSIFAGIATPTESAALGGAGAIALAIIYRQFSWSMVYDASKETVKVTAMVFAILLGATAFSMAFTYTGGDYLVEEWMLQIPGEKWGFLIITMVVILILGFFIDFVEICFIIVPIIAPVADILGINMTWFAILIAMNLQTSFLTPPFGFSLFYLKGVAPKGVATTDIYRGVMPFIAIQILVLASLLVFPQLYGM</sequence>
<feature type="transmembrane region" description="Helical" evidence="7">
    <location>
        <begin position="319"/>
        <end position="350"/>
    </location>
</feature>
<dbReference type="Pfam" id="PF06808">
    <property type="entry name" value="DctM"/>
    <property type="match status" value="1"/>
</dbReference>
<keyword evidence="7" id="KW-0813">Transport</keyword>
<feature type="transmembrane region" description="Helical" evidence="7">
    <location>
        <begin position="277"/>
        <end position="299"/>
    </location>
</feature>
<feature type="transmembrane region" description="Helical" evidence="7">
    <location>
        <begin position="6"/>
        <end position="34"/>
    </location>
</feature>
<evidence type="ECO:0000313" key="9">
    <source>
        <dbReference type="EMBL" id="XDK24623.1"/>
    </source>
</evidence>
<feature type="transmembrane region" description="Helical" evidence="7">
    <location>
        <begin position="248"/>
        <end position="265"/>
    </location>
</feature>
<feature type="transmembrane region" description="Helical" evidence="7">
    <location>
        <begin position="93"/>
        <end position="124"/>
    </location>
</feature>
<feature type="transmembrane region" description="Helical" evidence="7">
    <location>
        <begin position="171"/>
        <end position="192"/>
    </location>
</feature>
<dbReference type="PANTHER" id="PTHR33362">
    <property type="entry name" value="SIALIC ACID TRAP TRANSPORTER PERMEASE PROTEIN SIAT-RELATED"/>
    <property type="match status" value="1"/>
</dbReference>
<dbReference type="RefSeq" id="WP_306100731.1">
    <property type="nucleotide sequence ID" value="NZ_CP162601.1"/>
</dbReference>
<dbReference type="NCBIfam" id="TIGR00786">
    <property type="entry name" value="dctM"/>
    <property type="match status" value="1"/>
</dbReference>
<dbReference type="PANTHER" id="PTHR33362:SF7">
    <property type="entry name" value="SLL1103 PROTEIN"/>
    <property type="match status" value="1"/>
</dbReference>
<dbReference type="GO" id="GO:0005886">
    <property type="term" value="C:plasma membrane"/>
    <property type="evidence" value="ECO:0007669"/>
    <property type="project" value="UniProtKB-SubCell"/>
</dbReference>
<keyword evidence="5 7" id="KW-1133">Transmembrane helix</keyword>
<dbReference type="InterPro" id="IPR010656">
    <property type="entry name" value="DctM"/>
</dbReference>
<organism evidence="9">
    <name type="scientific">Vibrio sp. HB236076</name>
    <dbReference type="NCBI Taxonomy" id="3232307"/>
    <lineage>
        <taxon>Bacteria</taxon>
        <taxon>Pseudomonadati</taxon>
        <taxon>Pseudomonadota</taxon>
        <taxon>Gammaproteobacteria</taxon>
        <taxon>Vibrionales</taxon>
        <taxon>Vibrionaceae</taxon>
        <taxon>Vibrio</taxon>
    </lineage>
</organism>
<feature type="transmembrane region" description="Helical" evidence="7">
    <location>
        <begin position="136"/>
        <end position="159"/>
    </location>
</feature>
<dbReference type="GO" id="GO:0022857">
    <property type="term" value="F:transmembrane transporter activity"/>
    <property type="evidence" value="ECO:0007669"/>
    <property type="project" value="UniProtKB-UniRule"/>
</dbReference>
<keyword evidence="4 7" id="KW-0812">Transmembrane</keyword>
<evidence type="ECO:0000256" key="7">
    <source>
        <dbReference type="RuleBase" id="RU369079"/>
    </source>
</evidence>
<comment type="subunit">
    <text evidence="7">The complex comprises the extracytoplasmic solute receptor protein and the two transmembrane proteins.</text>
</comment>
<accession>A0AB39HFD5</accession>
<proteinExistence type="inferred from homology"/>
<evidence type="ECO:0000256" key="3">
    <source>
        <dbReference type="ARBA" id="ARBA00022519"/>
    </source>
</evidence>
<comment type="similarity">
    <text evidence="7">Belongs to the TRAP transporter large permease family.</text>
</comment>